<keyword evidence="5" id="KW-1185">Reference proteome</keyword>
<keyword evidence="2" id="KW-0732">Signal</keyword>
<name>A0ABY6Z5R0_9BACL</name>
<feature type="region of interest" description="Disordered" evidence="1">
    <location>
        <begin position="25"/>
        <end position="57"/>
    </location>
</feature>
<dbReference type="InterPro" id="IPR030678">
    <property type="entry name" value="Peptide/Ni-bd"/>
</dbReference>
<feature type="compositionally biased region" description="Low complexity" evidence="1">
    <location>
        <begin position="27"/>
        <end position="53"/>
    </location>
</feature>
<dbReference type="InterPro" id="IPR000914">
    <property type="entry name" value="SBP_5_dom"/>
</dbReference>
<dbReference type="PANTHER" id="PTHR30290:SF82">
    <property type="entry name" value="ABC-TYPE DIPEPTIDE_OLIGOPEPTIDE TRANSPORT SYSTEM, PERIPLASMIC COMPONENT"/>
    <property type="match status" value="1"/>
</dbReference>
<dbReference type="Gene3D" id="3.10.105.10">
    <property type="entry name" value="Dipeptide-binding Protein, Domain 3"/>
    <property type="match status" value="1"/>
</dbReference>
<organism evidence="4 5">
    <name type="scientific">Alicyclobacillus dauci</name>
    <dbReference type="NCBI Taxonomy" id="1475485"/>
    <lineage>
        <taxon>Bacteria</taxon>
        <taxon>Bacillati</taxon>
        <taxon>Bacillota</taxon>
        <taxon>Bacilli</taxon>
        <taxon>Bacillales</taxon>
        <taxon>Alicyclobacillaceae</taxon>
        <taxon>Alicyclobacillus</taxon>
    </lineage>
</organism>
<sequence>MLNTWKVGLVTGAVAVMTAGLAGCSSGGSPSSNSSDTNGTTTTSNTSPSTSSGSGQGAALTIVPAPYGSFQDNFNPFEAATTANGGTSGFIYEPLFYYNIVGPEKYGLLGKDMSWSNGNKTLTVTLSDNVKWTDGQPFTSKDVVFTFDLLKKYPAIDTNGVWSELTDVKASGDNEVVFTFKKADVPFAMYVVQTLIVPEHIWSSVPDPSKYSNDKPVGTGPYVLDSFSAQDYKFKANDNYYLGKPSVPELNFPAYSSNDTADLALAQGGVAWGGAFIPNIDKVFTSKSSHNKYWFPPNNDVMLVPNLKNPILSQPVVRKAMSMAINRDDISQKGEYGYEKVASPTAVLLPNNQDWMDPNLPQADQSFTYDPTGAEKLLQSAGYKKNSSGVYQTPDGKPLSFTLQVVAGWTDWDMDAQLLAQQLGKIGIKVQVQQQQYAGYEAALKDHKFDLAVASSGGGPNPYYIYQTVFGKTGQFNYEQWSDPTTDAALSDFSQTTDTTKQKQDIYKVERIVAEQLPTIPLVYGATWYEYNDSQYTGWPDAQNPYVTPAPWAWPAPEIILMDLKPTS</sequence>
<evidence type="ECO:0000256" key="1">
    <source>
        <dbReference type="SAM" id="MobiDB-lite"/>
    </source>
</evidence>
<evidence type="ECO:0000259" key="3">
    <source>
        <dbReference type="Pfam" id="PF00496"/>
    </source>
</evidence>
<reference evidence="4" key="1">
    <citation type="submission" date="2022-08" db="EMBL/GenBank/DDBJ databases">
        <title>Alicyclobacillus dauci DSM2870, complete genome.</title>
        <authorList>
            <person name="Wang Q."/>
            <person name="Cai R."/>
            <person name="Wang Z."/>
        </authorList>
    </citation>
    <scope>NUCLEOTIDE SEQUENCE</scope>
    <source>
        <strain evidence="4">DSM 28700</strain>
    </source>
</reference>
<feature type="signal peptide" evidence="2">
    <location>
        <begin position="1"/>
        <end position="22"/>
    </location>
</feature>
<dbReference type="SUPFAM" id="SSF53850">
    <property type="entry name" value="Periplasmic binding protein-like II"/>
    <property type="match status" value="1"/>
</dbReference>
<dbReference type="PROSITE" id="PS51257">
    <property type="entry name" value="PROKAR_LIPOPROTEIN"/>
    <property type="match status" value="1"/>
</dbReference>
<dbReference type="CDD" id="cd08509">
    <property type="entry name" value="PBP2_TmCBP_oligosaccharides_like"/>
    <property type="match status" value="1"/>
</dbReference>
<dbReference type="RefSeq" id="WP_268045126.1">
    <property type="nucleotide sequence ID" value="NZ_CP104064.1"/>
</dbReference>
<feature type="domain" description="Solute-binding protein family 5" evidence="3">
    <location>
        <begin position="111"/>
        <end position="475"/>
    </location>
</feature>
<evidence type="ECO:0000256" key="2">
    <source>
        <dbReference type="SAM" id="SignalP"/>
    </source>
</evidence>
<dbReference type="Pfam" id="PF00496">
    <property type="entry name" value="SBP_bac_5"/>
    <property type="match status" value="1"/>
</dbReference>
<dbReference type="PIRSF" id="PIRSF002741">
    <property type="entry name" value="MppA"/>
    <property type="match status" value="1"/>
</dbReference>
<dbReference type="Gene3D" id="3.90.76.10">
    <property type="entry name" value="Dipeptide-binding Protein, Domain 1"/>
    <property type="match status" value="1"/>
</dbReference>
<accession>A0ABY6Z5R0</accession>
<gene>
    <name evidence="4" type="ORF">NZD86_03570</name>
</gene>
<evidence type="ECO:0000313" key="5">
    <source>
        <dbReference type="Proteomes" id="UP001164803"/>
    </source>
</evidence>
<dbReference type="InterPro" id="IPR039424">
    <property type="entry name" value="SBP_5"/>
</dbReference>
<dbReference type="Gene3D" id="3.40.190.10">
    <property type="entry name" value="Periplasmic binding protein-like II"/>
    <property type="match status" value="1"/>
</dbReference>
<dbReference type="PANTHER" id="PTHR30290">
    <property type="entry name" value="PERIPLASMIC BINDING COMPONENT OF ABC TRANSPORTER"/>
    <property type="match status" value="1"/>
</dbReference>
<proteinExistence type="predicted"/>
<protein>
    <submittedName>
        <fullName evidence="4">ABC transporter substrate-binding protein</fullName>
    </submittedName>
</protein>
<evidence type="ECO:0000313" key="4">
    <source>
        <dbReference type="EMBL" id="WAH37619.1"/>
    </source>
</evidence>
<feature type="chain" id="PRO_5045386730" evidence="2">
    <location>
        <begin position="23"/>
        <end position="568"/>
    </location>
</feature>
<dbReference type="Proteomes" id="UP001164803">
    <property type="component" value="Chromosome"/>
</dbReference>
<dbReference type="EMBL" id="CP104064">
    <property type="protein sequence ID" value="WAH37619.1"/>
    <property type="molecule type" value="Genomic_DNA"/>
</dbReference>